<reference evidence="19 20" key="1">
    <citation type="submission" date="2020-01" db="EMBL/GenBank/DDBJ databases">
        <title>Genome analysis of Anaerocolumna sp. CBA3638.</title>
        <authorList>
            <person name="Kim J."/>
            <person name="Roh S.W."/>
        </authorList>
    </citation>
    <scope>NUCLEOTIDE SEQUENCE [LARGE SCALE GENOMIC DNA]</scope>
    <source>
        <strain evidence="19 20">CBA3638</strain>
    </source>
</reference>
<dbReference type="InterPro" id="IPR008207">
    <property type="entry name" value="Sig_transdc_His_kin_Hpt_dom"/>
</dbReference>
<dbReference type="SMART" id="SM00260">
    <property type="entry name" value="CheW"/>
    <property type="match status" value="1"/>
</dbReference>
<dbReference type="InterPro" id="IPR002545">
    <property type="entry name" value="CheW-lke_dom"/>
</dbReference>
<dbReference type="SUPFAM" id="SSF50341">
    <property type="entry name" value="CheW-like"/>
    <property type="match status" value="1"/>
</dbReference>
<keyword evidence="8" id="KW-0902">Two-component regulatory system</keyword>
<keyword evidence="10" id="KW-0963">Cytoplasm</keyword>
<dbReference type="CDD" id="cd00731">
    <property type="entry name" value="CheA_reg"/>
    <property type="match status" value="1"/>
</dbReference>
<dbReference type="InterPro" id="IPR037052">
    <property type="entry name" value="CheA-like_P2_sf"/>
</dbReference>
<dbReference type="InterPro" id="IPR036641">
    <property type="entry name" value="HPT_dom_sf"/>
</dbReference>
<dbReference type="GO" id="GO:0006935">
    <property type="term" value="P:chemotaxis"/>
    <property type="evidence" value="ECO:0007669"/>
    <property type="project" value="UniProtKB-UniRule"/>
</dbReference>
<dbReference type="PRINTS" id="PR00344">
    <property type="entry name" value="BCTRLSENSOR"/>
</dbReference>
<dbReference type="Pfam" id="PF01584">
    <property type="entry name" value="CheW"/>
    <property type="match status" value="1"/>
</dbReference>
<dbReference type="PANTHER" id="PTHR43395">
    <property type="entry name" value="SENSOR HISTIDINE KINASE CHEA"/>
    <property type="match status" value="1"/>
</dbReference>
<dbReference type="Gene3D" id="2.30.30.40">
    <property type="entry name" value="SH3 Domains"/>
    <property type="match status" value="1"/>
</dbReference>
<dbReference type="CDD" id="cd16432">
    <property type="entry name" value="CheB_Rec"/>
    <property type="match status" value="1"/>
</dbReference>
<comment type="function">
    <text evidence="10">Involved in chemotaxis. Part of a chemotaxis signal transduction system that modulates chemotaxis in response to various stimuli. Catalyzes the demethylation of specific methylglutamate residues introduced into the chemoreceptors (methyl-accepting chemotaxis proteins or MCP) by CheR. Also mediates the irreversible deamidation of specific glutamine residues to glutamic acid.</text>
</comment>
<evidence type="ECO:0000256" key="3">
    <source>
        <dbReference type="ARBA" id="ARBA00022553"/>
    </source>
</evidence>
<dbReference type="InterPro" id="IPR004358">
    <property type="entry name" value="Sig_transdc_His_kin-like_C"/>
</dbReference>
<keyword evidence="3 10" id="KW-0597">Phosphoprotein</keyword>
<proteinExistence type="inferred from homology"/>
<dbReference type="InterPro" id="IPR010808">
    <property type="entry name" value="CheA_P2-bd"/>
</dbReference>
<keyword evidence="4 19" id="KW-0808">Transferase</keyword>
<dbReference type="SMART" id="SM01231">
    <property type="entry name" value="H-kinase_dim"/>
    <property type="match status" value="1"/>
</dbReference>
<feature type="domain" description="HPt" evidence="18">
    <location>
        <begin position="372"/>
        <end position="476"/>
    </location>
</feature>
<dbReference type="CDD" id="cd00088">
    <property type="entry name" value="HPT"/>
    <property type="match status" value="1"/>
</dbReference>
<keyword evidence="6" id="KW-0418">Kinase</keyword>
<dbReference type="InterPro" id="IPR001789">
    <property type="entry name" value="Sig_transdc_resp-reg_receiver"/>
</dbReference>
<dbReference type="InterPro" id="IPR051315">
    <property type="entry name" value="Bact_Chemotaxis_CheA"/>
</dbReference>
<feature type="active site" evidence="10 11">
    <location>
        <position position="313"/>
    </location>
</feature>
<dbReference type="SUPFAM" id="SSF52172">
    <property type="entry name" value="CheY-like"/>
    <property type="match status" value="1"/>
</dbReference>
<dbReference type="InterPro" id="IPR036061">
    <property type="entry name" value="CheW-like_dom_sf"/>
</dbReference>
<dbReference type="PROSITE" id="PS50894">
    <property type="entry name" value="HPT"/>
    <property type="match status" value="1"/>
</dbReference>
<dbReference type="PANTHER" id="PTHR43395:SF1">
    <property type="entry name" value="CHEMOTAXIS PROTEIN CHEA"/>
    <property type="match status" value="1"/>
</dbReference>
<keyword evidence="5" id="KW-0547">Nucleotide-binding</keyword>
<dbReference type="EMBL" id="CP048000">
    <property type="protein sequence ID" value="QHQ62095.1"/>
    <property type="molecule type" value="Genomic_DNA"/>
</dbReference>
<keyword evidence="2 10" id="KW-0145">Chemotaxis</keyword>
<keyword evidence="19" id="KW-0489">Methyltransferase</keyword>
<evidence type="ECO:0000256" key="1">
    <source>
        <dbReference type="ARBA" id="ARBA00000085"/>
    </source>
</evidence>
<dbReference type="SMART" id="SM00387">
    <property type="entry name" value="HATPase_c"/>
    <property type="match status" value="1"/>
</dbReference>
<name>A0A6P1TRE7_9FIRM</name>
<dbReference type="InterPro" id="IPR011006">
    <property type="entry name" value="CheY-like_superfamily"/>
</dbReference>
<protein>
    <recommendedName>
        <fullName evidence="10">Protein-glutamate methylesterase/protein-glutamine glutaminase</fullName>
        <ecNumber evidence="10">3.1.1.61</ecNumber>
        <ecNumber evidence="10">3.5.1.44</ecNumber>
    </recommendedName>
</protein>
<dbReference type="Gene3D" id="3.30.70.1110">
    <property type="entry name" value="Histidine kinase CheA-like, P2 response regulator-binding domain"/>
    <property type="match status" value="1"/>
</dbReference>
<keyword evidence="10 11" id="KW-0378">Hydrolase</keyword>
<dbReference type="GO" id="GO:0000155">
    <property type="term" value="F:phosphorelay sensor kinase activity"/>
    <property type="evidence" value="ECO:0007669"/>
    <property type="project" value="InterPro"/>
</dbReference>
<evidence type="ECO:0000256" key="8">
    <source>
        <dbReference type="ARBA" id="ARBA00023012"/>
    </source>
</evidence>
<evidence type="ECO:0000259" key="17">
    <source>
        <dbReference type="PROSITE" id="PS50851"/>
    </source>
</evidence>
<feature type="domain" description="Response regulatory" evidence="15">
    <location>
        <begin position="4"/>
        <end position="124"/>
    </location>
</feature>
<dbReference type="PROSITE" id="PS50122">
    <property type="entry name" value="CHEB"/>
    <property type="match status" value="1"/>
</dbReference>
<dbReference type="Pfam" id="PF02895">
    <property type="entry name" value="H-kinase_dim"/>
    <property type="match status" value="1"/>
</dbReference>
<evidence type="ECO:0000256" key="13">
    <source>
        <dbReference type="PROSITE-ProRule" id="PRU00169"/>
    </source>
</evidence>
<comment type="subcellular location">
    <subcellularLocation>
        <location evidence="10">Cytoplasm</location>
    </subcellularLocation>
</comment>
<dbReference type="SUPFAM" id="SSF55052">
    <property type="entry name" value="CheY-binding domain of CheA"/>
    <property type="match status" value="1"/>
</dbReference>
<dbReference type="InterPro" id="IPR000673">
    <property type="entry name" value="Sig_transdc_resp-reg_Me-estase"/>
</dbReference>
<dbReference type="NCBIfam" id="NF001965">
    <property type="entry name" value="PRK00742.1"/>
    <property type="match status" value="1"/>
</dbReference>
<dbReference type="PROSITE" id="PS50109">
    <property type="entry name" value="HIS_KIN"/>
    <property type="match status" value="1"/>
</dbReference>
<dbReference type="InterPro" id="IPR037006">
    <property type="entry name" value="CheA-like_homodim_sf"/>
</dbReference>
<gene>
    <name evidence="10 19" type="primary">cheB</name>
    <name evidence="19" type="ORF">Ana3638_15960</name>
</gene>
<dbReference type="PROSITE" id="PS50110">
    <property type="entry name" value="RESPONSE_REGULATORY"/>
    <property type="match status" value="1"/>
</dbReference>
<feature type="active site" evidence="10 11">
    <location>
        <position position="189"/>
    </location>
</feature>
<dbReference type="Proteomes" id="UP000464314">
    <property type="component" value="Chromosome"/>
</dbReference>
<dbReference type="GO" id="GO:0008984">
    <property type="term" value="F:protein-glutamate methylesterase activity"/>
    <property type="evidence" value="ECO:0007669"/>
    <property type="project" value="UniProtKB-UniRule"/>
</dbReference>
<dbReference type="CDD" id="cd17541">
    <property type="entry name" value="REC_CheB-like"/>
    <property type="match status" value="1"/>
</dbReference>
<dbReference type="InterPro" id="IPR008248">
    <property type="entry name" value="CheB-like"/>
</dbReference>
<comment type="function">
    <text evidence="9">May play the central regulatory role in sporulation. It may be an element of the effector pathway responsible for the activation of sporulation genes in response to nutritional stress. Spo0A may act in concert with spo0H (a sigma factor) to control the expression of some genes that are critical to the sporulation process.</text>
</comment>
<dbReference type="Pfam" id="PF02518">
    <property type="entry name" value="HATPase_c"/>
    <property type="match status" value="1"/>
</dbReference>
<dbReference type="Pfam" id="PF00072">
    <property type="entry name" value="Response_reg"/>
    <property type="match status" value="1"/>
</dbReference>
<comment type="catalytic activity">
    <reaction evidence="1">
        <text>ATP + protein L-histidine = ADP + protein N-phospho-L-histidine.</text>
        <dbReference type="EC" id="2.7.13.3"/>
    </reaction>
</comment>
<dbReference type="Gene3D" id="3.40.50.180">
    <property type="entry name" value="Methylesterase CheB, C-terminal domain"/>
    <property type="match status" value="1"/>
</dbReference>
<dbReference type="EC" id="3.5.1.44" evidence="10"/>
<feature type="domain" description="CheW-like" evidence="17">
    <location>
        <begin position="943"/>
        <end position="1072"/>
    </location>
</feature>
<dbReference type="AlphaFoldDB" id="A0A6P1TRE7"/>
<accession>A0A6P1TRE7</accession>
<evidence type="ECO:0000256" key="10">
    <source>
        <dbReference type="HAMAP-Rule" id="MF_00099"/>
    </source>
</evidence>
<sequence length="1072" mass="117565">MQKKVLIVDDSALMRRVLSDIINLDSRFQVTKVATNGLEALNLLVQEREVYDAILLDINMPKMSGLELLEQLDKHKVKATVIIVSTVAKEGAKETIRALELGAFDFVTKPDSFFDVKSDNFKNKIIDCLTVATKLYQVTAKDVLPLEQPTMSKVNPIESKKQPNIQIVQAERPVIKSLNTKKLVAIACSTGGPKALAQVIPLLTENLGCSVLIVQHMPEGFTASLANRLNEMSKIQVGEAADKEIIKNGAAYIAKGGHQMRLLPAGNGSWQLSVTEEPARNGLKPCADIMYESLIDTDYTEIICVVLTGMGGDGTKGIKKLKEKKNIYVIAQDEVTSTVYGMPKVVAEAGLVNEIVPLNQIAGAILKNLGCVKMDVSQYLEIFIDETKEHLQSLNEQLLVLETEPENTETINEIFRAAHSLKGMAGTMGYKRMQRLTHDMENVFSEIRNGKMGVTADLVDVLFKGLDALEAYLSNIQESADEGTEDYEDIINQLNTILNIGLGKETAKETKKESTEAVVSAADTAANTADNTVIKYNNLTIADYEKRAIKKAEDMGINAFGITVFIQEYCILKAARAFLVFKALEELGDVIKSQPEVQDIEDEKFELDFSVILLSKVSVDKIKSTIMNVSEVKDVAIEQISVDNSEINDTVEDNNVTMETNQEKAASQTAITGKGAVAAAKQTSKPVVNRSVRVDIEKLDVLMNLVSELIIAKNGLVSISSNEKNTKNESGFNEQIEYLERVTTNLHESVMKVRMVPIESVVNRFPRMIRDLSKKLDKKMELYMTGEETELDRTVIDEIGDPLMHLLRNAADHGLESNEERVAAGKPLVGSIFLDAYQDGNNVVIEVRDDGAGINVEKVKKKAVEKGTITADQAEVMTDKEVIDLLFRPSFSTAEVISDVSGRGVGLDVVKTKIEALGGDIEAKTKLGEGSNFIIRLPLTLAIIQALMVELGPEKYAIPLGSIQTIEDVANSDIKYVHSKEVINLRGTVIPLIRLDKLLEVPKTEKQQENLTVVIVSKGDRLAGIVVDNLIGQQEIVIKSIGKYINNNKIIGGATILGDGEVALILDVNTLV</sequence>
<dbReference type="GO" id="GO:0000156">
    <property type="term" value="F:phosphorelay response regulator activity"/>
    <property type="evidence" value="ECO:0007669"/>
    <property type="project" value="InterPro"/>
</dbReference>
<dbReference type="Pfam" id="PF07194">
    <property type="entry name" value="P2"/>
    <property type="match status" value="1"/>
</dbReference>
<dbReference type="GO" id="GO:0008168">
    <property type="term" value="F:methyltransferase activity"/>
    <property type="evidence" value="ECO:0007669"/>
    <property type="project" value="UniProtKB-KW"/>
</dbReference>
<evidence type="ECO:0000259" key="14">
    <source>
        <dbReference type="PROSITE" id="PS50109"/>
    </source>
</evidence>
<feature type="active site" evidence="10 11">
    <location>
        <position position="216"/>
    </location>
</feature>
<comment type="PTM">
    <text evidence="10">Phosphorylated by CheA. Phosphorylation of the N-terminal regulatory domain activates the methylesterase activity.</text>
</comment>
<evidence type="ECO:0000259" key="18">
    <source>
        <dbReference type="PROSITE" id="PS50894"/>
    </source>
</evidence>
<dbReference type="GO" id="GO:0005524">
    <property type="term" value="F:ATP binding"/>
    <property type="evidence" value="ECO:0007669"/>
    <property type="project" value="UniProtKB-KW"/>
</dbReference>
<evidence type="ECO:0000313" key="19">
    <source>
        <dbReference type="EMBL" id="QHQ62095.1"/>
    </source>
</evidence>
<dbReference type="SUPFAM" id="SSF55874">
    <property type="entry name" value="ATPase domain of HSP90 chaperone/DNA topoisomerase II/histidine kinase"/>
    <property type="match status" value="1"/>
</dbReference>
<dbReference type="Gene3D" id="1.20.120.160">
    <property type="entry name" value="HPT domain"/>
    <property type="match status" value="1"/>
</dbReference>
<dbReference type="Gene3D" id="1.10.287.560">
    <property type="entry name" value="Histidine kinase CheA-like, homodimeric domain"/>
    <property type="match status" value="1"/>
</dbReference>
<dbReference type="SMART" id="SM00448">
    <property type="entry name" value="REC"/>
    <property type="match status" value="1"/>
</dbReference>
<evidence type="ECO:0000313" key="20">
    <source>
        <dbReference type="Proteomes" id="UP000464314"/>
    </source>
</evidence>
<evidence type="ECO:0000256" key="7">
    <source>
        <dbReference type="ARBA" id="ARBA00022840"/>
    </source>
</evidence>
<dbReference type="GO" id="GO:0050568">
    <property type="term" value="F:protein-glutamine glutaminase activity"/>
    <property type="evidence" value="ECO:0007669"/>
    <property type="project" value="UniProtKB-UniRule"/>
</dbReference>
<dbReference type="Gene3D" id="3.30.565.10">
    <property type="entry name" value="Histidine kinase-like ATPase, C-terminal domain"/>
    <property type="match status" value="1"/>
</dbReference>
<dbReference type="SUPFAM" id="SSF47226">
    <property type="entry name" value="Histidine-containing phosphotransfer domain, HPT domain"/>
    <property type="match status" value="1"/>
</dbReference>
<comment type="catalytic activity">
    <reaction evidence="10">
        <text>[protein]-L-glutamate 5-O-methyl ester + H2O = L-glutamyl-[protein] + methanol + H(+)</text>
        <dbReference type="Rhea" id="RHEA:23236"/>
        <dbReference type="Rhea" id="RHEA-COMP:10208"/>
        <dbReference type="Rhea" id="RHEA-COMP:10311"/>
        <dbReference type="ChEBI" id="CHEBI:15377"/>
        <dbReference type="ChEBI" id="CHEBI:15378"/>
        <dbReference type="ChEBI" id="CHEBI:17790"/>
        <dbReference type="ChEBI" id="CHEBI:29973"/>
        <dbReference type="ChEBI" id="CHEBI:82795"/>
        <dbReference type="EC" id="3.1.1.61"/>
    </reaction>
</comment>
<dbReference type="FunFam" id="3.30.565.10:FF:000016">
    <property type="entry name" value="Chemotaxis protein CheA, putative"/>
    <property type="match status" value="1"/>
</dbReference>
<evidence type="ECO:0000259" key="15">
    <source>
        <dbReference type="PROSITE" id="PS50110"/>
    </source>
</evidence>
<evidence type="ECO:0000256" key="5">
    <source>
        <dbReference type="ARBA" id="ARBA00022741"/>
    </source>
</evidence>
<evidence type="ECO:0000256" key="4">
    <source>
        <dbReference type="ARBA" id="ARBA00022679"/>
    </source>
</evidence>
<dbReference type="CDD" id="cd16916">
    <property type="entry name" value="HATPase_CheA-like"/>
    <property type="match status" value="1"/>
</dbReference>
<evidence type="ECO:0000256" key="11">
    <source>
        <dbReference type="PROSITE-ProRule" id="PRU00050"/>
    </source>
</evidence>
<comment type="catalytic activity">
    <reaction evidence="10">
        <text>L-glutaminyl-[protein] + H2O = L-glutamyl-[protein] + NH4(+)</text>
        <dbReference type="Rhea" id="RHEA:16441"/>
        <dbReference type="Rhea" id="RHEA-COMP:10207"/>
        <dbReference type="Rhea" id="RHEA-COMP:10208"/>
        <dbReference type="ChEBI" id="CHEBI:15377"/>
        <dbReference type="ChEBI" id="CHEBI:28938"/>
        <dbReference type="ChEBI" id="CHEBI:29973"/>
        <dbReference type="ChEBI" id="CHEBI:30011"/>
        <dbReference type="EC" id="3.5.1.44"/>
    </reaction>
</comment>
<dbReference type="InterPro" id="IPR035909">
    <property type="entry name" value="CheB_C"/>
</dbReference>
<dbReference type="GO" id="GO:0032259">
    <property type="term" value="P:methylation"/>
    <property type="evidence" value="ECO:0007669"/>
    <property type="project" value="UniProtKB-KW"/>
</dbReference>
<feature type="domain" description="CheB-type methylesterase" evidence="16">
    <location>
        <begin position="177"/>
        <end position="366"/>
    </location>
</feature>
<dbReference type="SUPFAM" id="SSF47384">
    <property type="entry name" value="Homodimeric domain of signal transducing histidine kinase"/>
    <property type="match status" value="1"/>
</dbReference>
<keyword evidence="7" id="KW-0067">ATP-binding</keyword>
<dbReference type="InterPro" id="IPR036097">
    <property type="entry name" value="HisK_dim/P_sf"/>
</dbReference>
<dbReference type="Pfam" id="PF01627">
    <property type="entry name" value="Hpt"/>
    <property type="match status" value="1"/>
</dbReference>
<keyword evidence="20" id="KW-1185">Reference proteome</keyword>
<evidence type="ECO:0000259" key="16">
    <source>
        <dbReference type="PROSITE" id="PS50122"/>
    </source>
</evidence>
<evidence type="ECO:0000256" key="12">
    <source>
        <dbReference type="PROSITE-ProRule" id="PRU00110"/>
    </source>
</evidence>
<dbReference type="InterPro" id="IPR004105">
    <property type="entry name" value="CheA-like_dim"/>
</dbReference>
<feature type="modified residue" description="4-aspartylphosphate" evidence="10 13">
    <location>
        <position position="57"/>
    </location>
</feature>
<dbReference type="PROSITE" id="PS50851">
    <property type="entry name" value="CHEW"/>
    <property type="match status" value="1"/>
</dbReference>
<dbReference type="EC" id="3.1.1.61" evidence="10"/>
<dbReference type="Gene3D" id="3.40.50.2300">
    <property type="match status" value="1"/>
</dbReference>
<feature type="domain" description="Histidine kinase" evidence="14">
    <location>
        <begin position="687"/>
        <end position="941"/>
    </location>
</feature>
<evidence type="ECO:0000256" key="2">
    <source>
        <dbReference type="ARBA" id="ARBA00022500"/>
    </source>
</evidence>
<dbReference type="KEGG" id="anr:Ana3638_15960"/>
<dbReference type="InterPro" id="IPR005467">
    <property type="entry name" value="His_kinase_dom"/>
</dbReference>
<dbReference type="SUPFAM" id="SSF52738">
    <property type="entry name" value="Methylesterase CheB, C-terminal domain"/>
    <property type="match status" value="1"/>
</dbReference>
<feature type="modified residue" description="Phosphohistidine" evidence="12">
    <location>
        <position position="419"/>
    </location>
</feature>
<comment type="similarity">
    <text evidence="10">Belongs to the CheB family.</text>
</comment>
<dbReference type="SMART" id="SM00073">
    <property type="entry name" value="HPT"/>
    <property type="match status" value="1"/>
</dbReference>
<dbReference type="InterPro" id="IPR035891">
    <property type="entry name" value="CheY-binding_CheA"/>
</dbReference>
<dbReference type="HAMAP" id="MF_00099">
    <property type="entry name" value="CheB_chemtxs"/>
    <property type="match status" value="1"/>
</dbReference>
<evidence type="ECO:0000256" key="9">
    <source>
        <dbReference type="ARBA" id="ARBA00024867"/>
    </source>
</evidence>
<dbReference type="InterPro" id="IPR003594">
    <property type="entry name" value="HATPase_dom"/>
</dbReference>
<dbReference type="Pfam" id="PF01339">
    <property type="entry name" value="CheB_methylest"/>
    <property type="match status" value="1"/>
</dbReference>
<dbReference type="InterPro" id="IPR036890">
    <property type="entry name" value="HATPase_C_sf"/>
</dbReference>
<dbReference type="GO" id="GO:0005737">
    <property type="term" value="C:cytoplasm"/>
    <property type="evidence" value="ECO:0007669"/>
    <property type="project" value="UniProtKB-SubCell"/>
</dbReference>
<organism evidence="19 20">
    <name type="scientific">Anaerocolumna sedimenticola</name>
    <dbReference type="NCBI Taxonomy" id="2696063"/>
    <lineage>
        <taxon>Bacteria</taxon>
        <taxon>Bacillati</taxon>
        <taxon>Bacillota</taxon>
        <taxon>Clostridia</taxon>
        <taxon>Lachnospirales</taxon>
        <taxon>Lachnospiraceae</taxon>
        <taxon>Anaerocolumna</taxon>
    </lineage>
</organism>
<comment type="domain">
    <text evidence="10">Contains a C-terminal catalytic domain, and an N-terminal region which modulates catalytic activity.</text>
</comment>
<evidence type="ECO:0000256" key="6">
    <source>
        <dbReference type="ARBA" id="ARBA00022777"/>
    </source>
</evidence>